<accession>A0A0C5VWK4</accession>
<dbReference type="KEGG" id="sze:AW14_07520"/>
<protein>
    <recommendedName>
        <fullName evidence="4">DUF4252 domain-containing protein</fullName>
    </recommendedName>
</protein>
<evidence type="ECO:0008006" key="4">
    <source>
        <dbReference type="Google" id="ProtNLM"/>
    </source>
</evidence>
<organism evidence="2 3">
    <name type="scientific">Siansivirga zeaxanthinifaciens CC-SAMT-1</name>
    <dbReference type="NCBI Taxonomy" id="1454006"/>
    <lineage>
        <taxon>Bacteria</taxon>
        <taxon>Pseudomonadati</taxon>
        <taxon>Bacteroidota</taxon>
        <taxon>Flavobacteriia</taxon>
        <taxon>Flavobacteriales</taxon>
        <taxon>Flavobacteriaceae</taxon>
        <taxon>Siansivirga</taxon>
    </lineage>
</organism>
<dbReference type="PROSITE" id="PS51257">
    <property type="entry name" value="PROKAR_LIPOPROTEIN"/>
    <property type="match status" value="1"/>
</dbReference>
<keyword evidence="1" id="KW-0732">Signal</keyword>
<dbReference type="Proteomes" id="UP000032229">
    <property type="component" value="Chromosome"/>
</dbReference>
<dbReference type="HOGENOM" id="CLU_110644_0_0_10"/>
<dbReference type="STRING" id="1454006.AW14_07520"/>
<evidence type="ECO:0000313" key="3">
    <source>
        <dbReference type="Proteomes" id="UP000032229"/>
    </source>
</evidence>
<dbReference type="InterPro" id="IPR025348">
    <property type="entry name" value="DUF4252"/>
</dbReference>
<dbReference type="EMBL" id="CP007202">
    <property type="protein sequence ID" value="AJR03501.1"/>
    <property type="molecule type" value="Genomic_DNA"/>
</dbReference>
<reference evidence="2 3" key="1">
    <citation type="submission" date="2014-02" db="EMBL/GenBank/DDBJ databases">
        <authorList>
            <person name="Young C.-C."/>
            <person name="Hameed A."/>
            <person name="Huang H.-C."/>
            <person name="Shahina M."/>
        </authorList>
    </citation>
    <scope>NUCLEOTIDE SEQUENCE [LARGE SCALE GENOMIC DNA]</scope>
    <source>
        <strain evidence="2 3">CC-SAMT-1</strain>
    </source>
</reference>
<sequence length="180" mass="20018">MKLTTKQTLTILLLALLLVSCNNSKSLQSYFVDNQESANFISQDLPISMLKIDTSNLTEDQKEAYNSVSRLNFLGYKATESNKEALKAEISEVKTILSASKYNDLIEFSDKGNRFVIKYIGTDDEADEVVVFGSSKDMGFAIVRVLGNNMNPEKMTTLAGVLKKADVGEAQMQSIMNFFK</sequence>
<feature type="signal peptide" evidence="1">
    <location>
        <begin position="1"/>
        <end position="24"/>
    </location>
</feature>
<dbReference type="RefSeq" id="WP_044638218.1">
    <property type="nucleotide sequence ID" value="NZ_CP007202.1"/>
</dbReference>
<dbReference type="Pfam" id="PF14060">
    <property type="entry name" value="DUF4252"/>
    <property type="match status" value="1"/>
</dbReference>
<gene>
    <name evidence="2" type="ORF">AW14_07520</name>
</gene>
<dbReference type="OrthoDB" id="1143555at2"/>
<dbReference type="AlphaFoldDB" id="A0A0C5VWK4"/>
<evidence type="ECO:0000313" key="2">
    <source>
        <dbReference type="EMBL" id="AJR03501.1"/>
    </source>
</evidence>
<evidence type="ECO:0000256" key="1">
    <source>
        <dbReference type="SAM" id="SignalP"/>
    </source>
</evidence>
<proteinExistence type="predicted"/>
<name>A0A0C5VWK4_9FLAO</name>
<keyword evidence="3" id="KW-1185">Reference proteome</keyword>
<feature type="chain" id="PRO_5002183924" description="DUF4252 domain-containing protein" evidence="1">
    <location>
        <begin position="25"/>
        <end position="180"/>
    </location>
</feature>